<evidence type="ECO:0000256" key="4">
    <source>
        <dbReference type="ARBA" id="ARBA00011233"/>
    </source>
</evidence>
<keyword evidence="13" id="KW-0460">Magnesium</keyword>
<reference evidence="14 15" key="1">
    <citation type="submission" date="2016-10" db="EMBL/GenBank/DDBJ databases">
        <authorList>
            <person name="de Groot N.N."/>
        </authorList>
    </citation>
    <scope>NUCLEOTIDE SEQUENCE [LARGE SCALE GENOMIC DNA]</scope>
    <source>
        <strain evidence="14 15">DSM 22274</strain>
    </source>
</reference>
<dbReference type="Pfam" id="PF03737">
    <property type="entry name" value="RraA-like"/>
    <property type="match status" value="1"/>
</dbReference>
<gene>
    <name evidence="14" type="ORF">SAMN04489740_4203</name>
</gene>
<comment type="function">
    <text evidence="8">Catalyzes the aldol cleavage of 4-hydroxy-4-methyl-2-oxoglutarate (HMG) into 2 molecules of pyruvate. Also contains a secondary oxaloacetate (OAA) decarboxylase activity due to the common pyruvate enolate transition state formed following C-C bond cleavage in the retro-aldol and decarboxylation reactions.</text>
</comment>
<dbReference type="GO" id="GO:0047443">
    <property type="term" value="F:4-hydroxy-4-methyl-2-oxoglutarate aldolase activity"/>
    <property type="evidence" value="ECO:0007669"/>
    <property type="project" value="UniProtKB-EC"/>
</dbReference>
<dbReference type="RefSeq" id="WP_074713645.1">
    <property type="nucleotide sequence ID" value="NZ_FNTV01000002.1"/>
</dbReference>
<evidence type="ECO:0000256" key="8">
    <source>
        <dbReference type="ARBA" id="ARBA00025046"/>
    </source>
</evidence>
<comment type="subunit">
    <text evidence="4">Homotrimer.</text>
</comment>
<evidence type="ECO:0000256" key="1">
    <source>
        <dbReference type="ARBA" id="ARBA00001342"/>
    </source>
</evidence>
<dbReference type="EC" id="4.1.1.112" evidence="6"/>
<comment type="cofactor">
    <cofactor evidence="13">
        <name>Mg(2+)</name>
        <dbReference type="ChEBI" id="CHEBI:18420"/>
    </cofactor>
</comment>
<evidence type="ECO:0000256" key="13">
    <source>
        <dbReference type="PIRSR" id="PIRSR605493-1"/>
    </source>
</evidence>
<dbReference type="Gene3D" id="3.50.30.40">
    <property type="entry name" value="Ribonuclease E inhibitor RraA/RraA-like"/>
    <property type="match status" value="1"/>
</dbReference>
<evidence type="ECO:0000256" key="7">
    <source>
        <dbReference type="ARBA" id="ARBA00016549"/>
    </source>
</evidence>
<keyword evidence="13" id="KW-0479">Metal-binding</keyword>
<dbReference type="GO" id="GO:0046872">
    <property type="term" value="F:metal ion binding"/>
    <property type="evidence" value="ECO:0007669"/>
    <property type="project" value="UniProtKB-KW"/>
</dbReference>
<evidence type="ECO:0000256" key="5">
    <source>
        <dbReference type="ARBA" id="ARBA00012213"/>
    </source>
</evidence>
<evidence type="ECO:0000256" key="2">
    <source>
        <dbReference type="ARBA" id="ARBA00001968"/>
    </source>
</evidence>
<evidence type="ECO:0000256" key="9">
    <source>
        <dbReference type="ARBA" id="ARBA00029596"/>
    </source>
</evidence>
<dbReference type="Proteomes" id="UP000182725">
    <property type="component" value="Unassembled WGS sequence"/>
</dbReference>
<evidence type="ECO:0000256" key="3">
    <source>
        <dbReference type="ARBA" id="ARBA00008621"/>
    </source>
</evidence>
<dbReference type="PANTHER" id="PTHR33254:SF4">
    <property type="entry name" value="4-HYDROXY-4-METHYL-2-OXOGLUTARATE ALDOLASE 3-RELATED"/>
    <property type="match status" value="1"/>
</dbReference>
<dbReference type="InterPro" id="IPR005493">
    <property type="entry name" value="RraA/RraA-like"/>
</dbReference>
<comment type="cofactor">
    <cofactor evidence="2">
        <name>a divalent metal cation</name>
        <dbReference type="ChEBI" id="CHEBI:60240"/>
    </cofactor>
</comment>
<proteinExistence type="inferred from homology"/>
<feature type="binding site" evidence="13">
    <location>
        <position position="127"/>
    </location>
    <ligand>
        <name>substrate</name>
    </ligand>
</feature>
<dbReference type="EMBL" id="FNTV01000002">
    <property type="protein sequence ID" value="SEF12221.1"/>
    <property type="molecule type" value="Genomic_DNA"/>
</dbReference>
<dbReference type="AlphaFoldDB" id="A0A1H5PGM4"/>
<dbReference type="SUPFAM" id="SSF89562">
    <property type="entry name" value="RraA-like"/>
    <property type="match status" value="1"/>
</dbReference>
<feature type="binding site" evidence="13">
    <location>
        <begin position="105"/>
        <end position="108"/>
    </location>
    <ligand>
        <name>substrate</name>
    </ligand>
</feature>
<sequence>MSASTSHTTPPATVSNEEALARLKALDTASLSDAMDSLEVPCVLSGIQAQVPGATVAGIAFTVTYRPINPAVTGFRNAANYIDDVPPGAVIVVDNGGSTECTTWGGLLTSVARRREIAGTVIHGSARDVREIREHNYPLFSTAVHMVSGKNRVELASTGEDVLIGAVRVQAGDFVVADDNGAIVIPHNNVIEVITRAEQVERTEELISLASDSGLRLDEARRQFRYDRPWDGPDRPQS</sequence>
<name>A0A1H5PGM4_9MICC</name>
<evidence type="ECO:0000313" key="14">
    <source>
        <dbReference type="EMBL" id="SEF12221.1"/>
    </source>
</evidence>
<dbReference type="PANTHER" id="PTHR33254">
    <property type="entry name" value="4-HYDROXY-4-METHYL-2-OXOGLUTARATE ALDOLASE 3-RELATED"/>
    <property type="match status" value="1"/>
</dbReference>
<comment type="catalytic activity">
    <reaction evidence="12">
        <text>oxaloacetate + H(+) = pyruvate + CO2</text>
        <dbReference type="Rhea" id="RHEA:15641"/>
        <dbReference type="ChEBI" id="CHEBI:15361"/>
        <dbReference type="ChEBI" id="CHEBI:15378"/>
        <dbReference type="ChEBI" id="CHEBI:16452"/>
        <dbReference type="ChEBI" id="CHEBI:16526"/>
        <dbReference type="EC" id="4.1.1.112"/>
    </reaction>
</comment>
<dbReference type="GO" id="GO:0008948">
    <property type="term" value="F:oxaloacetate decarboxylase activity"/>
    <property type="evidence" value="ECO:0007669"/>
    <property type="project" value="UniProtKB-EC"/>
</dbReference>
<evidence type="ECO:0000256" key="11">
    <source>
        <dbReference type="ARBA" id="ARBA00032305"/>
    </source>
</evidence>
<comment type="similarity">
    <text evidence="3">Belongs to the class II aldolase/RraA-like family.</text>
</comment>
<evidence type="ECO:0000256" key="12">
    <source>
        <dbReference type="ARBA" id="ARBA00047973"/>
    </source>
</evidence>
<dbReference type="InterPro" id="IPR036704">
    <property type="entry name" value="RraA/RraA-like_sf"/>
</dbReference>
<organism evidence="14 15">
    <name type="scientific">Arthrobacter alpinus</name>
    <dbReference type="NCBI Taxonomy" id="656366"/>
    <lineage>
        <taxon>Bacteria</taxon>
        <taxon>Bacillati</taxon>
        <taxon>Actinomycetota</taxon>
        <taxon>Actinomycetes</taxon>
        <taxon>Micrococcales</taxon>
        <taxon>Micrococcaceae</taxon>
        <taxon>Arthrobacter</taxon>
    </lineage>
</organism>
<evidence type="ECO:0000256" key="10">
    <source>
        <dbReference type="ARBA" id="ARBA00030169"/>
    </source>
</evidence>
<protein>
    <recommendedName>
        <fullName evidence="7">Putative 4-hydroxy-4-methyl-2-oxoglutarate aldolase</fullName>
        <ecNumber evidence="6">4.1.1.112</ecNumber>
        <ecNumber evidence="5">4.1.3.17</ecNumber>
    </recommendedName>
    <alternativeName>
        <fullName evidence="11">Oxaloacetate decarboxylase</fullName>
    </alternativeName>
    <alternativeName>
        <fullName evidence="9">Regulator of ribonuclease activity homolog</fullName>
    </alternativeName>
    <alternativeName>
        <fullName evidence="10">RraA-like protein</fullName>
    </alternativeName>
</protein>
<dbReference type="EC" id="4.1.3.17" evidence="5"/>
<dbReference type="Gene3D" id="1.20.5.3070">
    <property type="match status" value="1"/>
</dbReference>
<evidence type="ECO:0000313" key="15">
    <source>
        <dbReference type="Proteomes" id="UP000182725"/>
    </source>
</evidence>
<accession>A0A1H5PGM4</accession>
<comment type="catalytic activity">
    <reaction evidence="1">
        <text>4-hydroxy-4-methyl-2-oxoglutarate = 2 pyruvate</text>
        <dbReference type="Rhea" id="RHEA:22748"/>
        <dbReference type="ChEBI" id="CHEBI:15361"/>
        <dbReference type="ChEBI" id="CHEBI:58276"/>
        <dbReference type="EC" id="4.1.3.17"/>
    </reaction>
</comment>
<dbReference type="CDD" id="cd16841">
    <property type="entry name" value="RraA_family"/>
    <property type="match status" value="1"/>
</dbReference>
<evidence type="ECO:0000256" key="6">
    <source>
        <dbReference type="ARBA" id="ARBA00012947"/>
    </source>
</evidence>
<feature type="binding site" evidence="13">
    <location>
        <position position="128"/>
    </location>
    <ligand>
        <name>Mg(2+)</name>
        <dbReference type="ChEBI" id="CHEBI:18420"/>
    </ligand>
</feature>